<evidence type="ECO:0000313" key="3">
    <source>
        <dbReference type="EMBL" id="MCA9391647.1"/>
    </source>
</evidence>
<comment type="caution">
    <text evidence="3">The sequence shown here is derived from an EMBL/GenBank/DDBJ whole genome shotgun (WGS) entry which is preliminary data.</text>
</comment>
<feature type="non-terminal residue" evidence="3">
    <location>
        <position position="284"/>
    </location>
</feature>
<sequence length="284" mass="30044">MDDQSLNLPEEQVGEFTDNTAPQPSASGGYEANEVSYEEPTSLEGTPAEETFSDSATPESFEATPSSENMTSDISESTEVPTEGSSPADSMPDAISYDTPQEMAYEANEDLSGPEAYETTPQEQTANEVMPDMSSATDSETPEVSDATPPITEQQPSQMEDPDDVLTEFGMEYPQETDVEETAPAAEVMAASPNSGAGTPSSPLVAPANGQNNNVKIIVLVLLTIVLLGVLAGTIWYFFLRDTGGEGPSTTPTPTQIPQPTSSQDTHLECRFGLCVEVPGPGDN</sequence>
<dbReference type="Proteomes" id="UP000751518">
    <property type="component" value="Unassembled WGS sequence"/>
</dbReference>
<keyword evidence="2" id="KW-0812">Transmembrane</keyword>
<keyword evidence="2" id="KW-0472">Membrane</keyword>
<evidence type="ECO:0000256" key="1">
    <source>
        <dbReference type="SAM" id="MobiDB-lite"/>
    </source>
</evidence>
<organism evidence="3 4">
    <name type="scientific">candidate division WWE3 bacterium</name>
    <dbReference type="NCBI Taxonomy" id="2053526"/>
    <lineage>
        <taxon>Bacteria</taxon>
        <taxon>Katanobacteria</taxon>
    </lineage>
</organism>
<feature type="region of interest" description="Disordered" evidence="1">
    <location>
        <begin position="247"/>
        <end position="266"/>
    </location>
</feature>
<feature type="compositionally biased region" description="Polar residues" evidence="1">
    <location>
        <begin position="53"/>
        <end position="88"/>
    </location>
</feature>
<evidence type="ECO:0000256" key="2">
    <source>
        <dbReference type="SAM" id="Phobius"/>
    </source>
</evidence>
<name>A0A955RRM7_UNCKA</name>
<feature type="region of interest" description="Disordered" evidence="1">
    <location>
        <begin position="1"/>
        <end position="162"/>
    </location>
</feature>
<gene>
    <name evidence="3" type="ORF">KC614_00390</name>
</gene>
<evidence type="ECO:0000313" key="4">
    <source>
        <dbReference type="Proteomes" id="UP000751518"/>
    </source>
</evidence>
<proteinExistence type="predicted"/>
<feature type="compositionally biased region" description="Polar residues" evidence="1">
    <location>
        <begin position="17"/>
        <end position="26"/>
    </location>
</feature>
<reference evidence="3" key="2">
    <citation type="journal article" date="2021" name="Microbiome">
        <title>Successional dynamics and alternative stable states in a saline activated sludge microbial community over 9 years.</title>
        <authorList>
            <person name="Wang Y."/>
            <person name="Ye J."/>
            <person name="Ju F."/>
            <person name="Liu L."/>
            <person name="Boyd J.A."/>
            <person name="Deng Y."/>
            <person name="Parks D.H."/>
            <person name="Jiang X."/>
            <person name="Yin X."/>
            <person name="Woodcroft B.J."/>
            <person name="Tyson G.W."/>
            <person name="Hugenholtz P."/>
            <person name="Polz M.F."/>
            <person name="Zhang T."/>
        </authorList>
    </citation>
    <scope>NUCLEOTIDE SEQUENCE</scope>
    <source>
        <strain evidence="3">HKST-UBA03</strain>
    </source>
</reference>
<feature type="compositionally biased region" description="Low complexity" evidence="1">
    <location>
        <begin position="248"/>
        <end position="264"/>
    </location>
</feature>
<dbReference type="EMBL" id="JAGQKZ010000002">
    <property type="protein sequence ID" value="MCA9391647.1"/>
    <property type="molecule type" value="Genomic_DNA"/>
</dbReference>
<protein>
    <submittedName>
        <fullName evidence="3">Uncharacterized protein</fullName>
    </submittedName>
</protein>
<feature type="transmembrane region" description="Helical" evidence="2">
    <location>
        <begin position="217"/>
        <end position="239"/>
    </location>
</feature>
<dbReference type="AlphaFoldDB" id="A0A955RRM7"/>
<keyword evidence="2" id="KW-1133">Transmembrane helix</keyword>
<reference evidence="3" key="1">
    <citation type="submission" date="2020-04" db="EMBL/GenBank/DDBJ databases">
        <authorList>
            <person name="Zhang T."/>
        </authorList>
    </citation>
    <scope>NUCLEOTIDE SEQUENCE</scope>
    <source>
        <strain evidence="3">HKST-UBA03</strain>
    </source>
</reference>
<accession>A0A955RRM7</accession>